<organism evidence="2">
    <name type="scientific">uncultured Nocardioides sp</name>
    <dbReference type="NCBI Taxonomy" id="198441"/>
    <lineage>
        <taxon>Bacteria</taxon>
        <taxon>Bacillati</taxon>
        <taxon>Actinomycetota</taxon>
        <taxon>Actinomycetes</taxon>
        <taxon>Propionibacteriales</taxon>
        <taxon>Nocardioidaceae</taxon>
        <taxon>Nocardioides</taxon>
        <taxon>environmental samples</taxon>
    </lineage>
</organism>
<proteinExistence type="predicted"/>
<feature type="region of interest" description="Disordered" evidence="1">
    <location>
        <begin position="1"/>
        <end position="46"/>
    </location>
</feature>
<feature type="non-terminal residue" evidence="2">
    <location>
        <position position="1"/>
    </location>
</feature>
<gene>
    <name evidence="2" type="ORF">AVDCRST_MAG06-3296</name>
</gene>
<reference evidence="2" key="1">
    <citation type="submission" date="2020-02" db="EMBL/GenBank/DDBJ databases">
        <authorList>
            <person name="Meier V. D."/>
        </authorList>
    </citation>
    <scope>NUCLEOTIDE SEQUENCE</scope>
    <source>
        <strain evidence="2">AVDCRST_MAG06</strain>
    </source>
</reference>
<feature type="compositionally biased region" description="Low complexity" evidence="1">
    <location>
        <begin position="71"/>
        <end position="88"/>
    </location>
</feature>
<name>A0A6J4PIW2_9ACTN</name>
<sequence>ATSTPRRTTSRCSPSPRPAGVTSPSWPTRAGSPPGRPTAWSPSPTCRRRAWCGSTTCWWGSGSPPWRRAAWSSTAPTTRPWSPRWRPG</sequence>
<feature type="compositionally biased region" description="Low complexity" evidence="1">
    <location>
        <begin position="1"/>
        <end position="14"/>
    </location>
</feature>
<evidence type="ECO:0000256" key="1">
    <source>
        <dbReference type="SAM" id="MobiDB-lite"/>
    </source>
</evidence>
<feature type="non-terminal residue" evidence="2">
    <location>
        <position position="88"/>
    </location>
</feature>
<dbReference type="AlphaFoldDB" id="A0A6J4PIW2"/>
<feature type="region of interest" description="Disordered" evidence="1">
    <location>
        <begin position="61"/>
        <end position="88"/>
    </location>
</feature>
<protein>
    <submittedName>
        <fullName evidence="2">Uncharacterized protein</fullName>
    </submittedName>
</protein>
<evidence type="ECO:0000313" key="2">
    <source>
        <dbReference type="EMBL" id="CAA9417537.1"/>
    </source>
</evidence>
<dbReference type="EMBL" id="CADCUP010000220">
    <property type="protein sequence ID" value="CAA9417537.1"/>
    <property type="molecule type" value="Genomic_DNA"/>
</dbReference>
<accession>A0A6J4PIW2</accession>